<proteinExistence type="predicted"/>
<accession>A0A9Q5DDC2</accession>
<comment type="caution">
    <text evidence="2">The sequence shown here is derived from an EMBL/GenBank/DDBJ whole genome shotgun (WGS) entry which is preliminary data.</text>
</comment>
<organism evidence="2 3">
    <name type="scientific">Chitinophaga solisilvae</name>
    <dbReference type="NCBI Taxonomy" id="1233460"/>
    <lineage>
        <taxon>Bacteria</taxon>
        <taxon>Pseudomonadati</taxon>
        <taxon>Bacteroidota</taxon>
        <taxon>Chitinophagia</taxon>
        <taxon>Chitinophagales</taxon>
        <taxon>Chitinophagaceae</taxon>
        <taxon>Chitinophaga</taxon>
    </lineage>
</organism>
<dbReference type="EMBL" id="RIAR02000001">
    <property type="protein sequence ID" value="NSL89732.1"/>
    <property type="molecule type" value="Genomic_DNA"/>
</dbReference>
<dbReference type="RefSeq" id="WP_127041532.1">
    <property type="nucleotide sequence ID" value="NZ_JAABOK010000007.1"/>
</dbReference>
<keyword evidence="3" id="KW-1185">Reference proteome</keyword>
<evidence type="ECO:0000256" key="1">
    <source>
        <dbReference type="SAM" id="SignalP"/>
    </source>
</evidence>
<dbReference type="Proteomes" id="UP000281028">
    <property type="component" value="Unassembled WGS sequence"/>
</dbReference>
<dbReference type="PROSITE" id="PS51257">
    <property type="entry name" value="PROKAR_LIPOPROTEIN"/>
    <property type="match status" value="1"/>
</dbReference>
<gene>
    <name evidence="2" type="ORF">ECE50_023015</name>
</gene>
<protein>
    <recommendedName>
        <fullName evidence="4">Lipoprotein</fullName>
    </recommendedName>
</protein>
<evidence type="ECO:0008006" key="4">
    <source>
        <dbReference type="Google" id="ProtNLM"/>
    </source>
</evidence>
<name>A0A9Q5DDC2_9BACT</name>
<sequence length="145" mass="15438">MLLQKPLFLCLLVAVAGIMACSKKKNSGDTPPPSPVEEEVLKFELSGVTAGTANVALDSTFTFQVKIISKVPEKGVRVKLNVVTDPAGIPLAQDAIPDVKTGAFNITLKHLKEVKTYKVTITLSSLGNTANISTPQEFLITNKSS</sequence>
<evidence type="ECO:0000313" key="2">
    <source>
        <dbReference type="EMBL" id="NSL89732.1"/>
    </source>
</evidence>
<dbReference type="OrthoDB" id="673157at2"/>
<feature type="chain" id="PRO_5040209615" description="Lipoprotein" evidence="1">
    <location>
        <begin position="21"/>
        <end position="145"/>
    </location>
</feature>
<evidence type="ECO:0000313" key="3">
    <source>
        <dbReference type="Proteomes" id="UP000281028"/>
    </source>
</evidence>
<keyword evidence="1" id="KW-0732">Signal</keyword>
<reference evidence="2" key="1">
    <citation type="submission" date="2020-05" db="EMBL/GenBank/DDBJ databases">
        <title>Chitinophaga laudate sp. nov., isolated from a tropical peat swamp.</title>
        <authorList>
            <person name="Goh C.B.S."/>
            <person name="Lee M.S."/>
            <person name="Parimannan S."/>
            <person name="Pasbakhsh P."/>
            <person name="Yule C.M."/>
            <person name="Rajandas H."/>
            <person name="Loke S."/>
            <person name="Croft L."/>
            <person name="Tan J.B.L."/>
        </authorList>
    </citation>
    <scope>NUCLEOTIDE SEQUENCE</scope>
    <source>
        <strain evidence="2">Mgbs1</strain>
    </source>
</reference>
<feature type="signal peptide" evidence="1">
    <location>
        <begin position="1"/>
        <end position="20"/>
    </location>
</feature>
<dbReference type="AlphaFoldDB" id="A0A9Q5DDC2"/>